<dbReference type="Gene3D" id="1.20.120.1630">
    <property type="match status" value="1"/>
</dbReference>
<dbReference type="EC" id="2.1.1.100" evidence="5"/>
<evidence type="ECO:0000256" key="3">
    <source>
        <dbReference type="ARBA" id="ARBA00022989"/>
    </source>
</evidence>
<feature type="transmembrane region" description="Helical" evidence="5">
    <location>
        <begin position="97"/>
        <end position="118"/>
    </location>
</feature>
<keyword evidence="5" id="KW-0256">Endoplasmic reticulum</keyword>
<evidence type="ECO:0000256" key="4">
    <source>
        <dbReference type="ARBA" id="ARBA00023136"/>
    </source>
</evidence>
<dbReference type="PANTHER" id="PTHR43847:SF1">
    <property type="entry name" value="BLL3993 PROTEIN"/>
    <property type="match status" value="1"/>
</dbReference>
<proteinExistence type="inferred from homology"/>
<dbReference type="OrthoDB" id="422086at2759"/>
<dbReference type="InterPro" id="IPR052527">
    <property type="entry name" value="Metal_cation-efflux_comp"/>
</dbReference>
<evidence type="ECO:0000313" key="7">
    <source>
        <dbReference type="Proteomes" id="UP000183567"/>
    </source>
</evidence>
<organism evidence="6 7">
    <name type="scientific">Rhizopogon vesiculosus</name>
    <dbReference type="NCBI Taxonomy" id="180088"/>
    <lineage>
        <taxon>Eukaryota</taxon>
        <taxon>Fungi</taxon>
        <taxon>Dikarya</taxon>
        <taxon>Basidiomycota</taxon>
        <taxon>Agaricomycotina</taxon>
        <taxon>Agaricomycetes</taxon>
        <taxon>Agaricomycetidae</taxon>
        <taxon>Boletales</taxon>
        <taxon>Suillineae</taxon>
        <taxon>Rhizopogonaceae</taxon>
        <taxon>Rhizopogon</taxon>
    </lineage>
</organism>
<keyword evidence="5" id="KW-0949">S-adenosyl-L-methionine</keyword>
<dbReference type="GO" id="GO:0004671">
    <property type="term" value="F:protein C-terminal S-isoprenylcysteine carboxyl O-methyltransferase activity"/>
    <property type="evidence" value="ECO:0007669"/>
    <property type="project" value="UniProtKB-EC"/>
</dbReference>
<comment type="caution">
    <text evidence="5">Lacks conserved residue(s) required for the propagation of feature annotation.</text>
</comment>
<evidence type="ECO:0000256" key="2">
    <source>
        <dbReference type="ARBA" id="ARBA00022692"/>
    </source>
</evidence>
<comment type="caution">
    <text evidence="6">The sequence shown here is derived from an EMBL/GenBank/DDBJ whole genome shotgun (WGS) entry which is preliminary data.</text>
</comment>
<dbReference type="Pfam" id="PF04140">
    <property type="entry name" value="ICMT"/>
    <property type="match status" value="1"/>
</dbReference>
<dbReference type="GO" id="GO:0032259">
    <property type="term" value="P:methylation"/>
    <property type="evidence" value="ECO:0007669"/>
    <property type="project" value="UniProtKB-KW"/>
</dbReference>
<evidence type="ECO:0000256" key="5">
    <source>
        <dbReference type="RuleBase" id="RU362022"/>
    </source>
</evidence>
<dbReference type="InterPro" id="IPR007269">
    <property type="entry name" value="ICMT_MeTrfase"/>
</dbReference>
<keyword evidence="7" id="KW-1185">Reference proteome</keyword>
<protein>
    <recommendedName>
        <fullName evidence="5">Protein-S-isoprenylcysteine O-methyltransferase</fullName>
        <ecNumber evidence="5">2.1.1.100</ecNumber>
    </recommendedName>
</protein>
<keyword evidence="3 5" id="KW-1133">Transmembrane helix</keyword>
<dbReference type="Proteomes" id="UP000183567">
    <property type="component" value="Unassembled WGS sequence"/>
</dbReference>
<comment type="catalytic activity">
    <reaction evidence="5">
        <text>[protein]-C-terminal S-[(2E,6E)-farnesyl]-L-cysteine + S-adenosyl-L-methionine = [protein]-C-terminal S-[(2E,6E)-farnesyl]-L-cysteine methyl ester + S-adenosyl-L-homocysteine</text>
        <dbReference type="Rhea" id="RHEA:21672"/>
        <dbReference type="Rhea" id="RHEA-COMP:12125"/>
        <dbReference type="Rhea" id="RHEA-COMP:12126"/>
        <dbReference type="ChEBI" id="CHEBI:57856"/>
        <dbReference type="ChEBI" id="CHEBI:59789"/>
        <dbReference type="ChEBI" id="CHEBI:90510"/>
        <dbReference type="ChEBI" id="CHEBI:90511"/>
        <dbReference type="EC" id="2.1.1.100"/>
    </reaction>
</comment>
<dbReference type="STRING" id="180088.A0A1J8Q784"/>
<gene>
    <name evidence="6" type="ORF">AZE42_11851</name>
</gene>
<evidence type="ECO:0000256" key="1">
    <source>
        <dbReference type="ARBA" id="ARBA00004141"/>
    </source>
</evidence>
<keyword evidence="5" id="KW-0808">Transferase</keyword>
<dbReference type="EMBL" id="LVVM01002522">
    <property type="protein sequence ID" value="OJA16503.1"/>
    <property type="molecule type" value="Genomic_DNA"/>
</dbReference>
<evidence type="ECO:0000313" key="6">
    <source>
        <dbReference type="EMBL" id="OJA16503.1"/>
    </source>
</evidence>
<keyword evidence="5" id="KW-0489">Methyltransferase</keyword>
<sequence>MSLLKIPLILSSAVAMHVSLTRPNQSLSSEVVRNPLSERIMLRLLKYGLSFVKGSYWGISLAEIAVIGLRAAGPSTLPSMIQQVSGSLLGKIQDMPITSPFLIGTALVITGGLIRWWCFRTLGRFFTFEVSVRKEHQLVKTGPYAIVRHPSYTGIYLQFIGVLISHGSRTSWLRDSGALDTFPGLKQFVLLWLALETAAAISLLLRTSQEEEVVKSHFGDEWKRWAKVVRYRLIPGVY</sequence>
<comment type="similarity">
    <text evidence="5">Belongs to the class VI-like SAM-binding methyltransferase superfamily. Isoprenylcysteine carboxyl methyltransferase family.</text>
</comment>
<reference evidence="6 7" key="1">
    <citation type="submission" date="2016-03" db="EMBL/GenBank/DDBJ databases">
        <title>Comparative genomics of the ectomycorrhizal sister species Rhizopogon vinicolor and Rhizopogon vesiculosus (Basidiomycota: Boletales) reveals a divergence of the mating type B locus.</title>
        <authorList>
            <person name="Mujic A.B."/>
            <person name="Kuo A."/>
            <person name="Tritt A."/>
            <person name="Lipzen A."/>
            <person name="Chen C."/>
            <person name="Johnson J."/>
            <person name="Sharma A."/>
            <person name="Barry K."/>
            <person name="Grigoriev I.V."/>
            <person name="Spatafora J.W."/>
        </authorList>
    </citation>
    <scope>NUCLEOTIDE SEQUENCE [LARGE SCALE GENOMIC DNA]</scope>
    <source>
        <strain evidence="6 7">AM-OR11-056</strain>
    </source>
</reference>
<keyword evidence="2 5" id="KW-0812">Transmembrane</keyword>
<keyword evidence="4 5" id="KW-0472">Membrane</keyword>
<dbReference type="PANTHER" id="PTHR43847">
    <property type="entry name" value="BLL3993 PROTEIN"/>
    <property type="match status" value="1"/>
</dbReference>
<accession>A0A1J8Q784</accession>
<dbReference type="GO" id="GO:0005789">
    <property type="term" value="C:endoplasmic reticulum membrane"/>
    <property type="evidence" value="ECO:0007669"/>
    <property type="project" value="UniProtKB-SubCell"/>
</dbReference>
<name>A0A1J8Q784_9AGAM</name>
<comment type="subcellular location">
    <subcellularLocation>
        <location evidence="5">Endoplasmic reticulum membrane</location>
        <topology evidence="5">Multi-pass membrane protein</topology>
    </subcellularLocation>
    <subcellularLocation>
        <location evidence="1">Membrane</location>
        <topology evidence="1">Multi-pass membrane protein</topology>
    </subcellularLocation>
</comment>
<dbReference type="AlphaFoldDB" id="A0A1J8Q784"/>